<dbReference type="InterPro" id="IPR039261">
    <property type="entry name" value="FNR_nucleotide-bd"/>
</dbReference>
<dbReference type="Gene3D" id="2.40.30.10">
    <property type="entry name" value="Translation factors"/>
    <property type="match status" value="1"/>
</dbReference>
<sequence>MSEPMRVMHARVAQVVDLSPVLRRIVFNGPALVGYPTSGVGDEYVRVLFPLDGEDRPPLPGVDGDDLDYGSVDGDRMRTYTIRDVDADRGLVTIDFVVHEGGLAAAWARGAAVGDVIGLNTPKPLYDPPEGLQWQVLVADNAGLPAALRIVELTAPHVATRLVLEIADEAHRVPVPDHPRLETTWVLGGNGHAPSCIDEIVRGLPRPEGTGYTWVAGETKALRGARRHLRRELGLPATAYKALGYWTADAERWRERFAALDEGTRAELEGMWAQDRDPEAIADDYEDRLTALGL</sequence>
<comment type="caution">
    <text evidence="2">The sequence shown here is derived from an EMBL/GenBank/DDBJ whole genome shotgun (WGS) entry which is preliminary data.</text>
</comment>
<dbReference type="Gene3D" id="3.40.50.80">
    <property type="entry name" value="Nucleotide-binding domain of ferredoxin-NADP reductase (FNR) module"/>
    <property type="match status" value="1"/>
</dbReference>
<dbReference type="Proteomes" id="UP000305792">
    <property type="component" value="Unassembled WGS sequence"/>
</dbReference>
<name>A0A4S8PHJ2_9ACTN</name>
<keyword evidence="3" id="KW-1185">Reference proteome</keyword>
<dbReference type="EMBL" id="STGX01000006">
    <property type="protein sequence ID" value="THV29075.1"/>
    <property type="molecule type" value="Genomic_DNA"/>
</dbReference>
<protein>
    <submittedName>
        <fullName evidence="2">Siderophore-interacting protein</fullName>
    </submittedName>
</protein>
<dbReference type="InterPro" id="IPR039374">
    <property type="entry name" value="SIP_fam"/>
</dbReference>
<dbReference type="Pfam" id="PF08021">
    <property type="entry name" value="FAD_binding_9"/>
    <property type="match status" value="1"/>
</dbReference>
<dbReference type="PANTHER" id="PTHR30157:SF0">
    <property type="entry name" value="NADPH-DEPENDENT FERRIC-CHELATE REDUCTASE"/>
    <property type="match status" value="1"/>
</dbReference>
<dbReference type="GO" id="GO:0016491">
    <property type="term" value="F:oxidoreductase activity"/>
    <property type="evidence" value="ECO:0007669"/>
    <property type="project" value="InterPro"/>
</dbReference>
<dbReference type="InterPro" id="IPR013113">
    <property type="entry name" value="SIP_FAD-bd"/>
</dbReference>
<dbReference type="InterPro" id="IPR017927">
    <property type="entry name" value="FAD-bd_FR_type"/>
</dbReference>
<dbReference type="InterPro" id="IPR007037">
    <property type="entry name" value="SIP_rossman_dom"/>
</dbReference>
<dbReference type="CDD" id="cd06193">
    <property type="entry name" value="siderophore_interacting"/>
    <property type="match status" value="1"/>
</dbReference>
<reference evidence="2 3" key="1">
    <citation type="journal article" date="2018" name="Int. J. Syst. Evol. Microbiol.">
        <title>Glycomyces paridis sp. nov., isolated from the medicinal plant Paris polyphylla.</title>
        <authorList>
            <person name="Fang X.M."/>
            <person name="Bai J.L."/>
            <person name="Su J."/>
            <person name="Zhao L.L."/>
            <person name="Liu H.Y."/>
            <person name="Ma B.P."/>
            <person name="Zhang Y.Q."/>
            <person name="Yu L.Y."/>
        </authorList>
    </citation>
    <scope>NUCLEOTIDE SEQUENCE [LARGE SCALE GENOMIC DNA]</scope>
    <source>
        <strain evidence="2 3">CPCC 204357</strain>
    </source>
</reference>
<dbReference type="Pfam" id="PF04954">
    <property type="entry name" value="SIP"/>
    <property type="match status" value="1"/>
</dbReference>
<dbReference type="PANTHER" id="PTHR30157">
    <property type="entry name" value="FERRIC REDUCTASE, NADPH-DEPENDENT"/>
    <property type="match status" value="1"/>
</dbReference>
<organism evidence="2 3">
    <name type="scientific">Glycomyces paridis</name>
    <dbReference type="NCBI Taxonomy" id="2126555"/>
    <lineage>
        <taxon>Bacteria</taxon>
        <taxon>Bacillati</taxon>
        <taxon>Actinomycetota</taxon>
        <taxon>Actinomycetes</taxon>
        <taxon>Glycomycetales</taxon>
        <taxon>Glycomycetaceae</taxon>
        <taxon>Glycomyces</taxon>
    </lineage>
</organism>
<dbReference type="PROSITE" id="PS51384">
    <property type="entry name" value="FAD_FR"/>
    <property type="match status" value="1"/>
</dbReference>
<evidence type="ECO:0000313" key="3">
    <source>
        <dbReference type="Proteomes" id="UP000305792"/>
    </source>
</evidence>
<evidence type="ECO:0000313" key="2">
    <source>
        <dbReference type="EMBL" id="THV29075.1"/>
    </source>
</evidence>
<feature type="domain" description="FAD-binding FR-type" evidence="1">
    <location>
        <begin position="5"/>
        <end position="129"/>
    </location>
</feature>
<evidence type="ECO:0000259" key="1">
    <source>
        <dbReference type="PROSITE" id="PS51384"/>
    </source>
</evidence>
<accession>A0A4S8PHJ2</accession>
<dbReference type="AlphaFoldDB" id="A0A4S8PHJ2"/>
<proteinExistence type="predicted"/>
<gene>
    <name evidence="2" type="ORF">E9998_10035</name>
</gene>
<dbReference type="InterPro" id="IPR017938">
    <property type="entry name" value="Riboflavin_synthase-like_b-brl"/>
</dbReference>
<dbReference type="SUPFAM" id="SSF63380">
    <property type="entry name" value="Riboflavin synthase domain-like"/>
    <property type="match status" value="1"/>
</dbReference>